<dbReference type="InterPro" id="IPR032508">
    <property type="entry name" value="FecR_C"/>
</dbReference>
<dbReference type="FunFam" id="2.60.120.1440:FF:000001">
    <property type="entry name" value="Putative anti-sigma factor"/>
    <property type="match status" value="1"/>
</dbReference>
<dbReference type="PANTHER" id="PTHR30273">
    <property type="entry name" value="PERIPLASMIC SIGNAL SENSOR AND SIGMA FACTOR ACTIVATOR FECR-RELATED"/>
    <property type="match status" value="1"/>
</dbReference>
<evidence type="ECO:0000259" key="2">
    <source>
        <dbReference type="Pfam" id="PF04773"/>
    </source>
</evidence>
<feature type="transmembrane region" description="Helical" evidence="1">
    <location>
        <begin position="85"/>
        <end position="103"/>
    </location>
</feature>
<keyword evidence="5" id="KW-1185">Reference proteome</keyword>
<dbReference type="Pfam" id="PF16344">
    <property type="entry name" value="FecR_C"/>
    <property type="match status" value="1"/>
</dbReference>
<dbReference type="InterPro" id="IPR006860">
    <property type="entry name" value="FecR"/>
</dbReference>
<organism evidence="4 5">
    <name type="scientific">Chitinophaga silvatica</name>
    <dbReference type="NCBI Taxonomy" id="2282649"/>
    <lineage>
        <taxon>Bacteria</taxon>
        <taxon>Pseudomonadati</taxon>
        <taxon>Bacteroidota</taxon>
        <taxon>Chitinophagia</taxon>
        <taxon>Chitinophagales</taxon>
        <taxon>Chitinophagaceae</taxon>
        <taxon>Chitinophaga</taxon>
    </lineage>
</organism>
<feature type="domain" description="FecR protein" evidence="2">
    <location>
        <begin position="177"/>
        <end position="271"/>
    </location>
</feature>
<accession>A0A3E1Y650</accession>
<feature type="domain" description="Protein FecR C-terminal" evidence="3">
    <location>
        <begin position="317"/>
        <end position="380"/>
    </location>
</feature>
<dbReference type="InterPro" id="IPR012373">
    <property type="entry name" value="Ferrdict_sens_TM"/>
</dbReference>
<keyword evidence="1" id="KW-1133">Transmembrane helix</keyword>
<sequence length="382" mass="43202">MSVSRFRFLFKRYYSHTATWEEQQEFMKLLKEADFDDELKQLLDELLEEEEMDNLMSDDSASAMLTKIMEVTAINKRKRIPTARIAWWVGSAASLLLLVWWVTTRQPSTISQPALVSNKVVSDTNTNARLVLGNGEVVDLEHNENDSILIQQGVAASKTHNQLAYNNSTDRIPTINTVYTNKGGTYSIILPDGTKAWLNTASSLRFPTSFTGDYREVTVKGEAYFEVATDAAHPFIVNTSRGKVTVLGTRFNVKAYEEEENEYTTLLQGAVAIHNGNNVKKLAPGQQALVSKSDNILIREKDINAVMAWKDGRFEFDDNIQVIMRELARWYNVEVKYEGTVTSRYYAAGFSRHESLKDILQQLEETGSIHFSITDKTVTVSP</sequence>
<reference evidence="4 5" key="1">
    <citation type="submission" date="2018-07" db="EMBL/GenBank/DDBJ databases">
        <title>Chitinophaga K2CV101002-2 sp. nov., isolated from a monsoon evergreen broad-leaved forest soil.</title>
        <authorList>
            <person name="Lv Y."/>
        </authorList>
    </citation>
    <scope>NUCLEOTIDE SEQUENCE [LARGE SCALE GENOMIC DNA]</scope>
    <source>
        <strain evidence="4 5">GDMCC 1.1288</strain>
    </source>
</reference>
<dbReference type="Proteomes" id="UP000260644">
    <property type="component" value="Unassembled WGS sequence"/>
</dbReference>
<name>A0A3E1Y650_9BACT</name>
<dbReference type="Pfam" id="PF04773">
    <property type="entry name" value="FecR"/>
    <property type="match status" value="1"/>
</dbReference>
<dbReference type="PANTHER" id="PTHR30273:SF2">
    <property type="entry name" value="PROTEIN FECR"/>
    <property type="match status" value="1"/>
</dbReference>
<dbReference type="Gene3D" id="3.55.50.30">
    <property type="match status" value="1"/>
</dbReference>
<protein>
    <submittedName>
        <fullName evidence="4">FecR family protein</fullName>
    </submittedName>
</protein>
<evidence type="ECO:0000313" key="4">
    <source>
        <dbReference type="EMBL" id="RFS20213.1"/>
    </source>
</evidence>
<evidence type="ECO:0000256" key="1">
    <source>
        <dbReference type="SAM" id="Phobius"/>
    </source>
</evidence>
<keyword evidence="1" id="KW-0812">Transmembrane</keyword>
<dbReference type="GO" id="GO:0016989">
    <property type="term" value="F:sigma factor antagonist activity"/>
    <property type="evidence" value="ECO:0007669"/>
    <property type="project" value="TreeGrafter"/>
</dbReference>
<evidence type="ECO:0000313" key="5">
    <source>
        <dbReference type="Proteomes" id="UP000260644"/>
    </source>
</evidence>
<dbReference type="RefSeq" id="WP_116977775.1">
    <property type="nucleotide sequence ID" value="NZ_QPMM01000011.1"/>
</dbReference>
<dbReference type="AlphaFoldDB" id="A0A3E1Y650"/>
<dbReference type="EMBL" id="QPMM01000011">
    <property type="protein sequence ID" value="RFS20213.1"/>
    <property type="molecule type" value="Genomic_DNA"/>
</dbReference>
<keyword evidence="1" id="KW-0472">Membrane</keyword>
<comment type="caution">
    <text evidence="4">The sequence shown here is derived from an EMBL/GenBank/DDBJ whole genome shotgun (WGS) entry which is preliminary data.</text>
</comment>
<evidence type="ECO:0000259" key="3">
    <source>
        <dbReference type="Pfam" id="PF16344"/>
    </source>
</evidence>
<dbReference type="PIRSF" id="PIRSF018266">
    <property type="entry name" value="FecR"/>
    <property type="match status" value="1"/>
</dbReference>
<dbReference type="OrthoDB" id="1452822at2"/>
<gene>
    <name evidence="4" type="ORF">DVR12_21085</name>
</gene>
<dbReference type="Gene3D" id="2.60.120.1440">
    <property type="match status" value="1"/>
</dbReference>
<proteinExistence type="predicted"/>